<reference evidence="3" key="1">
    <citation type="journal article" date="2020" name="Stud. Mycol.">
        <title>101 Dothideomycetes genomes: a test case for predicting lifestyles and emergence of pathogens.</title>
        <authorList>
            <person name="Haridas S."/>
            <person name="Albert R."/>
            <person name="Binder M."/>
            <person name="Bloem J."/>
            <person name="Labutti K."/>
            <person name="Salamov A."/>
            <person name="Andreopoulos B."/>
            <person name="Baker S."/>
            <person name="Barry K."/>
            <person name="Bills G."/>
            <person name="Bluhm B."/>
            <person name="Cannon C."/>
            <person name="Castanera R."/>
            <person name="Culley D."/>
            <person name="Daum C."/>
            <person name="Ezra D."/>
            <person name="Gonzalez J."/>
            <person name="Henrissat B."/>
            <person name="Kuo A."/>
            <person name="Liang C."/>
            <person name="Lipzen A."/>
            <person name="Lutzoni F."/>
            <person name="Magnuson J."/>
            <person name="Mondo S."/>
            <person name="Nolan M."/>
            <person name="Ohm R."/>
            <person name="Pangilinan J."/>
            <person name="Park H.-J."/>
            <person name="Ramirez L."/>
            <person name="Alfaro M."/>
            <person name="Sun H."/>
            <person name="Tritt A."/>
            <person name="Yoshinaga Y."/>
            <person name="Zwiers L.-H."/>
            <person name="Turgeon B."/>
            <person name="Goodwin S."/>
            <person name="Spatafora J."/>
            <person name="Crous P."/>
            <person name="Grigoriev I."/>
        </authorList>
    </citation>
    <scope>NUCLEOTIDE SEQUENCE</scope>
    <source>
        <strain evidence="3">CBS 262.69</strain>
    </source>
</reference>
<evidence type="ECO:0000256" key="2">
    <source>
        <dbReference type="SAM" id="Phobius"/>
    </source>
</evidence>
<evidence type="ECO:0000313" key="4">
    <source>
        <dbReference type="Proteomes" id="UP000799640"/>
    </source>
</evidence>
<organism evidence="3 4">
    <name type="scientific">Trichodelitschia bisporula</name>
    <dbReference type="NCBI Taxonomy" id="703511"/>
    <lineage>
        <taxon>Eukaryota</taxon>
        <taxon>Fungi</taxon>
        <taxon>Dikarya</taxon>
        <taxon>Ascomycota</taxon>
        <taxon>Pezizomycotina</taxon>
        <taxon>Dothideomycetes</taxon>
        <taxon>Dothideomycetes incertae sedis</taxon>
        <taxon>Phaeotrichales</taxon>
        <taxon>Phaeotrichaceae</taxon>
        <taxon>Trichodelitschia</taxon>
    </lineage>
</organism>
<feature type="compositionally biased region" description="Polar residues" evidence="1">
    <location>
        <begin position="7"/>
        <end position="16"/>
    </location>
</feature>
<keyword evidence="2" id="KW-0812">Transmembrane</keyword>
<feature type="transmembrane region" description="Helical" evidence="2">
    <location>
        <begin position="48"/>
        <end position="71"/>
    </location>
</feature>
<name>A0A6G1I0R8_9PEZI</name>
<keyword evidence="2" id="KW-1133">Transmembrane helix</keyword>
<sequence length="646" mass="70162">MYRPVPSDNSNISLSQLKGPLAPDITEQPSRPITPAPRRNHARPWASIWHTAVPISLTIIPLIAFIVWLAISSRKNGEISSLSGTIGGRLTQTQAKAVDFICGAVLAPATVLLLNFYWFGNTLVTAVNEKGSAVPLVTLVEASMTDSGSYSVLKLFNLVRSKTPRMLSLAALVLLSALTKTAFSNFIAYEAYTDASIASTAKLRALNMPFRLSPLAGLSTNPYNYTRTQWLNFGSQAVGMLNDVAYYSAADKLVDDTYVGINATQAALNSLPPEVVALQDVPGYRLSVDCRAVPPDTLGVTQMGGFRVAISAILDDGTLYIGDFPGQATVLTNSYNDNYSFIGFNGKTSAYLGYMTSFNLTRTNRTEDSPYGKITFKAYNMTGQGKTDTGTGGFSGTKTVMSSWGFRCQVFRQAGAHNLRRNPDLTWRLAGSTWPSSEAKVLHPLLLADWQTSLNYRAPGSFDSATSQPGLAPAFFQGARICPKDADTPTGCPSSVVDYKLNVLNFLYAAGEMERIALEVLNANLTSNDGQFQVAGQRSTLFYRITYVPAILIVGLLSTFLAGVITLGFTFVSWRTVGFRLWRPVDSLRVIIDSAHSFRDDPTVQEMSGADTETLEEWATKFHVKYQAQSSSEAAPLRLVALDGKS</sequence>
<dbReference type="OrthoDB" id="2840209at2759"/>
<keyword evidence="4" id="KW-1185">Reference proteome</keyword>
<feature type="transmembrane region" description="Helical" evidence="2">
    <location>
        <begin position="97"/>
        <end position="119"/>
    </location>
</feature>
<protein>
    <submittedName>
        <fullName evidence="3">Uncharacterized protein</fullName>
    </submittedName>
</protein>
<feature type="transmembrane region" description="Helical" evidence="2">
    <location>
        <begin position="547"/>
        <end position="574"/>
    </location>
</feature>
<dbReference type="EMBL" id="ML996692">
    <property type="protein sequence ID" value="KAF2401716.1"/>
    <property type="molecule type" value="Genomic_DNA"/>
</dbReference>
<feature type="region of interest" description="Disordered" evidence="1">
    <location>
        <begin position="1"/>
        <end position="38"/>
    </location>
</feature>
<evidence type="ECO:0000313" key="3">
    <source>
        <dbReference type="EMBL" id="KAF2401716.1"/>
    </source>
</evidence>
<evidence type="ECO:0000256" key="1">
    <source>
        <dbReference type="SAM" id="MobiDB-lite"/>
    </source>
</evidence>
<dbReference type="AlphaFoldDB" id="A0A6G1I0R8"/>
<accession>A0A6G1I0R8</accession>
<proteinExistence type="predicted"/>
<dbReference type="Proteomes" id="UP000799640">
    <property type="component" value="Unassembled WGS sequence"/>
</dbReference>
<keyword evidence="2" id="KW-0472">Membrane</keyword>
<gene>
    <name evidence="3" type="ORF">EJ06DRAFT_555371</name>
</gene>